<accession>X0SFQ9</accession>
<comment type="caution">
    <text evidence="1">The sequence shown here is derived from an EMBL/GenBank/DDBJ whole genome shotgun (WGS) entry which is preliminary data.</text>
</comment>
<organism evidence="1">
    <name type="scientific">marine sediment metagenome</name>
    <dbReference type="NCBI Taxonomy" id="412755"/>
    <lineage>
        <taxon>unclassified sequences</taxon>
        <taxon>metagenomes</taxon>
        <taxon>ecological metagenomes</taxon>
    </lineage>
</organism>
<proteinExistence type="predicted"/>
<gene>
    <name evidence="1" type="ORF">S01H1_16210</name>
</gene>
<reference evidence="1" key="1">
    <citation type="journal article" date="2014" name="Front. Microbiol.">
        <title>High frequency of phylogenetically diverse reductive dehalogenase-homologous genes in deep subseafloor sedimentary metagenomes.</title>
        <authorList>
            <person name="Kawai M."/>
            <person name="Futagami T."/>
            <person name="Toyoda A."/>
            <person name="Takaki Y."/>
            <person name="Nishi S."/>
            <person name="Hori S."/>
            <person name="Arai W."/>
            <person name="Tsubouchi T."/>
            <person name="Morono Y."/>
            <person name="Uchiyama I."/>
            <person name="Ito T."/>
            <person name="Fujiyama A."/>
            <person name="Inagaki F."/>
            <person name="Takami H."/>
        </authorList>
    </citation>
    <scope>NUCLEOTIDE SEQUENCE</scope>
    <source>
        <strain evidence="1">Expedition CK06-06</strain>
    </source>
</reference>
<sequence length="62" mass="7578">MQLYLDETMRIFVLRQMKSIESMIMKEFSEASEEFKTAEIRRELIDEKITSIFESAERRKRK</sequence>
<name>X0SFQ9_9ZZZZ</name>
<dbReference type="EMBL" id="BARS01008511">
    <property type="protein sequence ID" value="GAF79844.1"/>
    <property type="molecule type" value="Genomic_DNA"/>
</dbReference>
<dbReference type="AlphaFoldDB" id="X0SFQ9"/>
<protein>
    <submittedName>
        <fullName evidence="1">Uncharacterized protein</fullName>
    </submittedName>
</protein>
<evidence type="ECO:0000313" key="1">
    <source>
        <dbReference type="EMBL" id="GAF79844.1"/>
    </source>
</evidence>